<evidence type="ECO:0000313" key="1">
    <source>
        <dbReference type="EMBL" id="KKN95768.1"/>
    </source>
</evidence>
<sequence>MKFYTDASYNIEKNITTISYYNDYYMDAKEIELKPNMDVTYAEGMAILHVLQNFDNITTIFTDALIVTKFVKGLSSPKKAELNKLISEIKKYEFNLIWIPSHENKAHSLAYNHMKKISKDKPIILSIKKHSQFPPKKNKEMDFNEKWFLL</sequence>
<dbReference type="InterPro" id="IPR012337">
    <property type="entry name" value="RNaseH-like_sf"/>
</dbReference>
<accession>A0A0F9XU02</accession>
<name>A0A0F9XU02_9ZZZZ</name>
<comment type="caution">
    <text evidence="1">The sequence shown here is derived from an EMBL/GenBank/DDBJ whole genome shotgun (WGS) entry which is preliminary data.</text>
</comment>
<dbReference type="AlphaFoldDB" id="A0A0F9XU02"/>
<protein>
    <recommendedName>
        <fullName evidence="2">RNase H type-1 domain-containing protein</fullName>
    </recommendedName>
</protein>
<dbReference type="GO" id="GO:0003676">
    <property type="term" value="F:nucleic acid binding"/>
    <property type="evidence" value="ECO:0007669"/>
    <property type="project" value="InterPro"/>
</dbReference>
<dbReference type="EMBL" id="LAZR01000069">
    <property type="protein sequence ID" value="KKN95768.1"/>
    <property type="molecule type" value="Genomic_DNA"/>
</dbReference>
<reference evidence="1" key="1">
    <citation type="journal article" date="2015" name="Nature">
        <title>Complex archaea that bridge the gap between prokaryotes and eukaryotes.</title>
        <authorList>
            <person name="Spang A."/>
            <person name="Saw J.H."/>
            <person name="Jorgensen S.L."/>
            <person name="Zaremba-Niedzwiedzka K."/>
            <person name="Martijn J."/>
            <person name="Lind A.E."/>
            <person name="van Eijk R."/>
            <person name="Schleper C."/>
            <person name="Guy L."/>
            <person name="Ettema T.J."/>
        </authorList>
    </citation>
    <scope>NUCLEOTIDE SEQUENCE</scope>
</reference>
<gene>
    <name evidence="1" type="ORF">LCGC14_0176370</name>
</gene>
<proteinExistence type="predicted"/>
<dbReference type="InterPro" id="IPR036397">
    <property type="entry name" value="RNaseH_sf"/>
</dbReference>
<organism evidence="1">
    <name type="scientific">marine sediment metagenome</name>
    <dbReference type="NCBI Taxonomy" id="412755"/>
    <lineage>
        <taxon>unclassified sequences</taxon>
        <taxon>metagenomes</taxon>
        <taxon>ecological metagenomes</taxon>
    </lineage>
</organism>
<dbReference type="Gene3D" id="3.30.420.10">
    <property type="entry name" value="Ribonuclease H-like superfamily/Ribonuclease H"/>
    <property type="match status" value="1"/>
</dbReference>
<evidence type="ECO:0008006" key="2">
    <source>
        <dbReference type="Google" id="ProtNLM"/>
    </source>
</evidence>
<dbReference type="SUPFAM" id="SSF53098">
    <property type="entry name" value="Ribonuclease H-like"/>
    <property type="match status" value="1"/>
</dbReference>